<dbReference type="AlphaFoldDB" id="A0A0G4NNL3"/>
<name>A0A0G4NNL3_VERLO</name>
<sequence length="44" mass="5093">PAPQHLGTARCRDPEEDKVRTMERSAHPQGRQRGQRSQRVEPRS</sequence>
<dbReference type="Proteomes" id="UP000045706">
    <property type="component" value="Unassembled WGS sequence"/>
</dbReference>
<feature type="non-terminal residue" evidence="2">
    <location>
        <position position="1"/>
    </location>
</feature>
<evidence type="ECO:0000256" key="1">
    <source>
        <dbReference type="SAM" id="MobiDB-lite"/>
    </source>
</evidence>
<feature type="region of interest" description="Disordered" evidence="1">
    <location>
        <begin position="1"/>
        <end position="44"/>
    </location>
</feature>
<dbReference type="EMBL" id="CVQI01037176">
    <property type="protein sequence ID" value="CRK48014.1"/>
    <property type="molecule type" value="Genomic_DNA"/>
</dbReference>
<proteinExistence type="predicted"/>
<reference evidence="3" key="1">
    <citation type="submission" date="2015-05" db="EMBL/GenBank/DDBJ databases">
        <authorList>
            <person name="Fogelqvist Johan"/>
        </authorList>
    </citation>
    <scope>NUCLEOTIDE SEQUENCE [LARGE SCALE GENOMIC DNA]</scope>
</reference>
<evidence type="ECO:0000313" key="2">
    <source>
        <dbReference type="EMBL" id="CRK48014.1"/>
    </source>
</evidence>
<gene>
    <name evidence="2" type="ORF">BN1723_020460</name>
</gene>
<accession>A0A0G4NNL3</accession>
<evidence type="ECO:0000313" key="3">
    <source>
        <dbReference type="Proteomes" id="UP000045706"/>
    </source>
</evidence>
<organism evidence="2 3">
    <name type="scientific">Verticillium longisporum</name>
    <name type="common">Verticillium dahliae var. longisporum</name>
    <dbReference type="NCBI Taxonomy" id="100787"/>
    <lineage>
        <taxon>Eukaryota</taxon>
        <taxon>Fungi</taxon>
        <taxon>Dikarya</taxon>
        <taxon>Ascomycota</taxon>
        <taxon>Pezizomycotina</taxon>
        <taxon>Sordariomycetes</taxon>
        <taxon>Hypocreomycetidae</taxon>
        <taxon>Glomerellales</taxon>
        <taxon>Plectosphaerellaceae</taxon>
        <taxon>Verticillium</taxon>
    </lineage>
</organism>
<feature type="compositionally biased region" description="Basic and acidic residues" evidence="1">
    <location>
        <begin position="10"/>
        <end position="26"/>
    </location>
</feature>
<protein>
    <submittedName>
        <fullName evidence="2">Uncharacterized protein</fullName>
    </submittedName>
</protein>